<reference evidence="7 8" key="1">
    <citation type="submission" date="2010-12" db="EMBL/GenBank/DDBJ databases">
        <authorList>
            <person name="Muzny D."/>
            <person name="Qin X."/>
            <person name="Deng J."/>
            <person name="Jiang H."/>
            <person name="Liu Y."/>
            <person name="Qu J."/>
            <person name="Song X.-Z."/>
            <person name="Zhang L."/>
            <person name="Thornton R."/>
            <person name="Coyle M."/>
            <person name="Francisco L."/>
            <person name="Jackson L."/>
            <person name="Javaid M."/>
            <person name="Korchina V."/>
            <person name="Kovar C."/>
            <person name="Mata R."/>
            <person name="Mathew T."/>
            <person name="Ngo R."/>
            <person name="Nguyen L."/>
            <person name="Nguyen N."/>
            <person name="Okwuonu G."/>
            <person name="Ongeri F."/>
            <person name="Pham C."/>
            <person name="Simmons D."/>
            <person name="Wilczek-Boney K."/>
            <person name="Hale W."/>
            <person name="Jakkamsetti A."/>
            <person name="Pham P."/>
            <person name="Ruth R."/>
            <person name="San Lucas F."/>
            <person name="Warren J."/>
            <person name="Zhang J."/>
            <person name="Zhao Z."/>
            <person name="Zhou C."/>
            <person name="Zhu D."/>
            <person name="Lee S."/>
            <person name="Bess C."/>
            <person name="Blankenburg K."/>
            <person name="Forbes L."/>
            <person name="Fu Q."/>
            <person name="Gubbala S."/>
            <person name="Hirani K."/>
            <person name="Jayaseelan J.C."/>
            <person name="Lara F."/>
            <person name="Munidasa M."/>
            <person name="Palculict T."/>
            <person name="Patil S."/>
            <person name="Pu L.-L."/>
            <person name="Saada N."/>
            <person name="Tang L."/>
            <person name="Weissenberger G."/>
            <person name="Zhu Y."/>
            <person name="Hemphill L."/>
            <person name="Shang Y."/>
            <person name="Youmans B."/>
            <person name="Ayvaz T."/>
            <person name="Ross M."/>
            <person name="Santibanez J."/>
            <person name="Aqrawi P."/>
            <person name="Gross S."/>
            <person name="Joshi V."/>
            <person name="Fowler G."/>
            <person name="Nazareth L."/>
            <person name="Reid J."/>
            <person name="Worley K."/>
            <person name="Petrosino J."/>
            <person name="Highlander S."/>
            <person name="Gibbs R."/>
        </authorList>
    </citation>
    <scope>NUCLEOTIDE SEQUENCE [LARGE SCALE GENOMIC DNA]</scope>
    <source>
        <strain evidence="7 8">ATCC 23263</strain>
    </source>
</reference>
<protein>
    <submittedName>
        <fullName evidence="7">Putative S-methyl-5-thioribose kinase</fullName>
    </submittedName>
</protein>
<evidence type="ECO:0000256" key="4">
    <source>
        <dbReference type="ARBA" id="ARBA00022777"/>
    </source>
</evidence>
<dbReference type="eggNOG" id="COG4857">
    <property type="taxonomic scope" value="Bacteria"/>
</dbReference>
<dbReference type="STRING" id="887929.HMP0721_0677"/>
<gene>
    <name evidence="7" type="ORF">HMP0721_0677</name>
</gene>
<evidence type="ECO:0000259" key="6">
    <source>
        <dbReference type="Pfam" id="PF01636"/>
    </source>
</evidence>
<keyword evidence="3" id="KW-0547">Nucleotide-binding</keyword>
<keyword evidence="8" id="KW-1185">Reference proteome</keyword>
<evidence type="ECO:0000256" key="2">
    <source>
        <dbReference type="ARBA" id="ARBA00022679"/>
    </source>
</evidence>
<comment type="caution">
    <text evidence="7">The sequence shown here is derived from an EMBL/GenBank/DDBJ whole genome shotgun (WGS) entry which is preliminary data.</text>
</comment>
<evidence type="ECO:0000256" key="1">
    <source>
        <dbReference type="ARBA" id="ARBA00010165"/>
    </source>
</evidence>
<keyword evidence="5" id="KW-0067">ATP-binding</keyword>
<sequence>MAKEQKHPATISWIGQYLKDHKLFPQSCTLSIEDLHNVKESAEGFMNELFRVSGSNGRSVVIKRVCAIPISRTDSPEDRAKPPIDPTRIRNENAVLIFWNQVSPGICPEIYLYDEPLGITVMEDLSALKMLRHENSRMHQYPMLASRMGRFFTRNLFDSSALNMTRYRFEKLCRYFKNGAYDTLFFSVFQSNSVVTLERPMQLETRPLRQRIIDNPTIQQKIKRLADRFLNAKECLIHTDIHASNIMVDAEHIKVIDTEFAGFGPIAQDLGRFTASFVLNYLSWYGDRQANSKDVSAFQAYLINQMIALYDSFDQTFRRLVEANKAINYPLQHLDVDHYLLAHFKEALLFMAINATSRLPDPALCHDLKRLGENRLYPTLLMLTIFEDLFTNRIAPPNMAAFTHYLKTLTVHHPRSAFQL</sequence>
<evidence type="ECO:0000313" key="7">
    <source>
        <dbReference type="EMBL" id="EFV02254.1"/>
    </source>
</evidence>
<dbReference type="SUPFAM" id="SSF56112">
    <property type="entry name" value="Protein kinase-like (PK-like)"/>
    <property type="match status" value="1"/>
</dbReference>
<accession>E6MF94</accession>
<dbReference type="OrthoDB" id="9777791at2"/>
<feature type="domain" description="Aminoglycoside phosphotransferase" evidence="6">
    <location>
        <begin position="40"/>
        <end position="277"/>
    </location>
</feature>
<comment type="similarity">
    <text evidence="1">Belongs to the methylthioribose kinase family.</text>
</comment>
<dbReference type="PANTHER" id="PTHR34273:SF2">
    <property type="entry name" value="METHYLTHIORIBOSE KINASE"/>
    <property type="match status" value="1"/>
</dbReference>
<dbReference type="PANTHER" id="PTHR34273">
    <property type="entry name" value="METHYLTHIORIBOSE KINASE"/>
    <property type="match status" value="1"/>
</dbReference>
<dbReference type="HOGENOM" id="CLU_033681_0_0_9"/>
<evidence type="ECO:0000313" key="8">
    <source>
        <dbReference type="Proteomes" id="UP000004754"/>
    </source>
</evidence>
<evidence type="ECO:0000256" key="5">
    <source>
        <dbReference type="ARBA" id="ARBA00022840"/>
    </source>
</evidence>
<dbReference type="EMBL" id="AEQN01000011">
    <property type="protein sequence ID" value="EFV02254.1"/>
    <property type="molecule type" value="Genomic_DNA"/>
</dbReference>
<dbReference type="GO" id="GO:0005524">
    <property type="term" value="F:ATP binding"/>
    <property type="evidence" value="ECO:0007669"/>
    <property type="project" value="UniProtKB-KW"/>
</dbReference>
<dbReference type="Proteomes" id="UP000004754">
    <property type="component" value="Unassembled WGS sequence"/>
</dbReference>
<keyword evidence="4 7" id="KW-0418">Kinase</keyword>
<dbReference type="Gene3D" id="3.30.200.20">
    <property type="entry name" value="Phosphorylase Kinase, domain 1"/>
    <property type="match status" value="1"/>
</dbReference>
<dbReference type="Pfam" id="PF01636">
    <property type="entry name" value="APH"/>
    <property type="match status" value="1"/>
</dbReference>
<dbReference type="InterPro" id="IPR002575">
    <property type="entry name" value="Aminoglycoside_PTrfase"/>
</dbReference>
<dbReference type="GO" id="GO:0016301">
    <property type="term" value="F:kinase activity"/>
    <property type="evidence" value="ECO:0007669"/>
    <property type="project" value="UniProtKB-KW"/>
</dbReference>
<name>E6MF94_9FIRM</name>
<evidence type="ECO:0000256" key="3">
    <source>
        <dbReference type="ARBA" id="ARBA00022741"/>
    </source>
</evidence>
<proteinExistence type="inferred from homology"/>
<dbReference type="Gene3D" id="3.90.1200.10">
    <property type="match status" value="1"/>
</dbReference>
<organism evidence="7 8">
    <name type="scientific">Pseudoramibacter alactolyticus ATCC 23263</name>
    <dbReference type="NCBI Taxonomy" id="887929"/>
    <lineage>
        <taxon>Bacteria</taxon>
        <taxon>Bacillati</taxon>
        <taxon>Bacillota</taxon>
        <taxon>Clostridia</taxon>
        <taxon>Eubacteriales</taxon>
        <taxon>Eubacteriaceae</taxon>
        <taxon>Pseudoramibacter</taxon>
    </lineage>
</organism>
<dbReference type="InterPro" id="IPR011009">
    <property type="entry name" value="Kinase-like_dom_sf"/>
</dbReference>
<dbReference type="RefSeq" id="WP_006598099.1">
    <property type="nucleotide sequence ID" value="NZ_GL622359.1"/>
</dbReference>
<dbReference type="AlphaFoldDB" id="E6MF94"/>
<keyword evidence="2" id="KW-0808">Transferase</keyword>